<comment type="caution">
    <text evidence="1">The sequence shown here is derived from an EMBL/GenBank/DDBJ whole genome shotgun (WGS) entry which is preliminary data.</text>
</comment>
<gene>
    <name evidence="1" type="ORF">NDI38_28700</name>
</gene>
<protein>
    <recommendedName>
        <fullName evidence="3">CopG-like ribbon-helix-helix domain-containing protein</fullName>
    </recommendedName>
</protein>
<evidence type="ECO:0008006" key="3">
    <source>
        <dbReference type="Google" id="ProtNLM"/>
    </source>
</evidence>
<evidence type="ECO:0000313" key="1">
    <source>
        <dbReference type="EMBL" id="MEP1062358.1"/>
    </source>
</evidence>
<dbReference type="Proteomes" id="UP001476950">
    <property type="component" value="Unassembled WGS sequence"/>
</dbReference>
<keyword evidence="2" id="KW-1185">Reference proteome</keyword>
<name>A0ABV0KSY9_9CYAN</name>
<organism evidence="1 2">
    <name type="scientific">Stenomitos frigidus AS-A4</name>
    <dbReference type="NCBI Taxonomy" id="2933935"/>
    <lineage>
        <taxon>Bacteria</taxon>
        <taxon>Bacillati</taxon>
        <taxon>Cyanobacteriota</taxon>
        <taxon>Cyanophyceae</taxon>
        <taxon>Leptolyngbyales</taxon>
        <taxon>Leptolyngbyaceae</taxon>
        <taxon>Stenomitos</taxon>
    </lineage>
</organism>
<dbReference type="RefSeq" id="WP_190446178.1">
    <property type="nucleotide sequence ID" value="NZ_JAMPLM010000062.1"/>
</dbReference>
<accession>A0ABV0KSY9</accession>
<evidence type="ECO:0000313" key="2">
    <source>
        <dbReference type="Proteomes" id="UP001476950"/>
    </source>
</evidence>
<reference evidence="1 2" key="1">
    <citation type="submission" date="2022-04" db="EMBL/GenBank/DDBJ databases">
        <title>Positive selection, recombination, and allopatry shape intraspecific diversity of widespread and dominant cyanobacteria.</title>
        <authorList>
            <person name="Wei J."/>
            <person name="Shu W."/>
            <person name="Hu C."/>
        </authorList>
    </citation>
    <scope>NUCLEOTIDE SEQUENCE [LARGE SCALE GENOMIC DNA]</scope>
    <source>
        <strain evidence="1 2">AS-A4</strain>
    </source>
</reference>
<sequence length="63" mass="7354">MTETRGDYRTRFKPIGNEALAEKPISVFLPKDIYEYVRSLPNRAEWLRAAIKEAALRDTERSI</sequence>
<dbReference type="EMBL" id="JAMPLM010000062">
    <property type="protein sequence ID" value="MEP1062358.1"/>
    <property type="molecule type" value="Genomic_DNA"/>
</dbReference>
<proteinExistence type="predicted"/>